<dbReference type="PANTHER" id="PTHR36466:SF1">
    <property type="entry name" value="BCL-2-LIKE PROTEIN 15"/>
    <property type="match status" value="1"/>
</dbReference>
<keyword evidence="2" id="KW-1185">Reference proteome</keyword>
<reference evidence="1" key="1">
    <citation type="submission" date="2022-02" db="EMBL/GenBank/DDBJ databases">
        <title>Atlantic sturgeon de novo genome assembly.</title>
        <authorList>
            <person name="Stock M."/>
            <person name="Klopp C."/>
            <person name="Guiguen Y."/>
            <person name="Cabau C."/>
            <person name="Parinello H."/>
            <person name="Santidrian Yebra-Pimentel E."/>
            <person name="Kuhl H."/>
            <person name="Dirks R.P."/>
            <person name="Guessner J."/>
            <person name="Wuertz S."/>
            <person name="Du K."/>
            <person name="Schartl M."/>
        </authorList>
    </citation>
    <scope>NUCLEOTIDE SEQUENCE</scope>
    <source>
        <strain evidence="1">STURGEONOMICS-FGT-2020</strain>
        <tissue evidence="1">Whole blood</tissue>
    </source>
</reference>
<dbReference type="InterPro" id="IPR036834">
    <property type="entry name" value="Bcl-2-like_sf"/>
</dbReference>
<sequence length="173" mass="18783">MAPKDIEHQTALILNCLFKDEPKSSARTYKKSAKLVYPQGNAGLVSDGVEDDDSFDPVIIADQLRNIADQYNKDVLQPLMDQFVGQAQAAAGDQLAAMFSQTVDTLSKNWVSQGGDVRQEMCALKAATALGLYARKKCPELTASVRNAMAQFLNTHLAGWIVHQGGWGQVAAE</sequence>
<dbReference type="AlphaFoldDB" id="A0AAD8FUS2"/>
<evidence type="ECO:0008006" key="3">
    <source>
        <dbReference type="Google" id="ProtNLM"/>
    </source>
</evidence>
<dbReference type="Proteomes" id="UP001230051">
    <property type="component" value="Unassembled WGS sequence"/>
</dbReference>
<dbReference type="GO" id="GO:0042981">
    <property type="term" value="P:regulation of apoptotic process"/>
    <property type="evidence" value="ECO:0007669"/>
    <property type="project" value="InterPro"/>
</dbReference>
<gene>
    <name evidence="1" type="ORF">AOXY_G30757</name>
</gene>
<proteinExistence type="predicted"/>
<dbReference type="InterPro" id="IPR033543">
    <property type="entry name" value="BCL2L15"/>
</dbReference>
<comment type="caution">
    <text evidence="1">The sequence shown here is derived from an EMBL/GenBank/DDBJ whole genome shotgun (WGS) entry which is preliminary data.</text>
</comment>
<evidence type="ECO:0000313" key="1">
    <source>
        <dbReference type="EMBL" id="KAK1152657.1"/>
    </source>
</evidence>
<dbReference type="EMBL" id="JAGXEW010000045">
    <property type="protein sequence ID" value="KAK1152657.1"/>
    <property type="molecule type" value="Genomic_DNA"/>
</dbReference>
<evidence type="ECO:0000313" key="2">
    <source>
        <dbReference type="Proteomes" id="UP001230051"/>
    </source>
</evidence>
<dbReference type="PANTHER" id="PTHR36466">
    <property type="entry name" value="BCL-2-LIKE PROTEIN 15"/>
    <property type="match status" value="1"/>
</dbReference>
<name>A0AAD8FUS2_ACIOX</name>
<accession>A0AAD8FUS2</accession>
<organism evidence="1 2">
    <name type="scientific">Acipenser oxyrinchus oxyrinchus</name>
    <dbReference type="NCBI Taxonomy" id="40147"/>
    <lineage>
        <taxon>Eukaryota</taxon>
        <taxon>Metazoa</taxon>
        <taxon>Chordata</taxon>
        <taxon>Craniata</taxon>
        <taxon>Vertebrata</taxon>
        <taxon>Euteleostomi</taxon>
        <taxon>Actinopterygii</taxon>
        <taxon>Chondrostei</taxon>
        <taxon>Acipenseriformes</taxon>
        <taxon>Acipenseridae</taxon>
        <taxon>Acipenser</taxon>
    </lineage>
</organism>
<dbReference type="Gene3D" id="1.10.437.10">
    <property type="entry name" value="Blc2-like"/>
    <property type="match status" value="1"/>
</dbReference>
<dbReference type="SUPFAM" id="SSF56854">
    <property type="entry name" value="Bcl-2 inhibitors of programmed cell death"/>
    <property type="match status" value="1"/>
</dbReference>
<protein>
    <recommendedName>
        <fullName evidence="3">Bcl-2-like protein 15</fullName>
    </recommendedName>
</protein>